<dbReference type="Proteomes" id="UP000254835">
    <property type="component" value="Unassembled WGS sequence"/>
</dbReference>
<evidence type="ECO:0000256" key="1">
    <source>
        <dbReference type="ARBA" id="ARBA00005194"/>
    </source>
</evidence>
<reference evidence="6 7" key="1">
    <citation type="submission" date="2018-06" db="EMBL/GenBank/DDBJ databases">
        <authorList>
            <consortium name="Pathogen Informatics"/>
            <person name="Doyle S."/>
        </authorList>
    </citation>
    <scope>NUCLEOTIDE SEQUENCE [LARGE SCALE GENOMIC DNA]</scope>
    <source>
        <strain evidence="6 7">NCTC11470</strain>
    </source>
</reference>
<dbReference type="PROSITE" id="PS00606">
    <property type="entry name" value="KS3_1"/>
    <property type="match status" value="1"/>
</dbReference>
<dbReference type="GO" id="GO:0004315">
    <property type="term" value="F:3-oxoacyl-[acyl-carrier-protein] synthase activity"/>
    <property type="evidence" value="ECO:0007669"/>
    <property type="project" value="UniProtKB-EC"/>
</dbReference>
<dbReference type="EMBL" id="UHJA01000001">
    <property type="protein sequence ID" value="SUP76726.1"/>
    <property type="molecule type" value="Genomic_DNA"/>
</dbReference>
<dbReference type="EC" id="2.3.1.179" evidence="6"/>
<evidence type="ECO:0000256" key="3">
    <source>
        <dbReference type="ARBA" id="ARBA00022679"/>
    </source>
</evidence>
<feature type="domain" description="Ketosynthase family 3 (KS3)" evidence="5">
    <location>
        <begin position="1"/>
        <end position="394"/>
    </location>
</feature>
<evidence type="ECO:0000313" key="7">
    <source>
        <dbReference type="Proteomes" id="UP000254835"/>
    </source>
</evidence>
<evidence type="ECO:0000259" key="5">
    <source>
        <dbReference type="PROSITE" id="PS52004"/>
    </source>
</evidence>
<sequence length="400" mass="42285">MVYFSAVGMVNALGNSVSEVSESLRAGQSLGMAPQQGWLLDDSPVWLGAVNAELPPVPESLLQHNSRNNRLLLAALQQIQSEVAACVIRYGASRVAVIMGTSTSGIFEGERAVREYQPATDEENVGGFPAGYDYQQQELGDPSIFLARYLGLTGPSYTLSTACSSSVRAIISGQRLIESGMVDAAIVGGADSLCRMPINGFHSLESLSAERCTPFAAERKGINVGEAAALILLSREPAPVALLGVGESSDAWHMSAPHPEGRGAEHAIRMALSQAELQPAGVGYINLHGTATRLNDQIEAQVVNRIFGHQTPCSSTKHLTGHTLGAAGATEAALSWLMLSHDLPLPVQDFTLRARDQTLAEINLVTGPEKLKKPVILSNSFAFGGNNACLILGAPNGEFC</sequence>
<dbReference type="NCBIfam" id="NF006618">
    <property type="entry name" value="PRK09185.1"/>
    <property type="match status" value="1"/>
</dbReference>
<dbReference type="SMART" id="SM00825">
    <property type="entry name" value="PKS_KS"/>
    <property type="match status" value="1"/>
</dbReference>
<evidence type="ECO:0000313" key="6">
    <source>
        <dbReference type="EMBL" id="SUP76726.1"/>
    </source>
</evidence>
<dbReference type="GeneID" id="57905789"/>
<dbReference type="InterPro" id="IPR018201">
    <property type="entry name" value="Ketoacyl_synth_AS"/>
</dbReference>
<dbReference type="InterPro" id="IPR014030">
    <property type="entry name" value="Ketoacyl_synth_N"/>
</dbReference>
<dbReference type="InterPro" id="IPR000794">
    <property type="entry name" value="Beta-ketoacyl_synthase"/>
</dbReference>
<dbReference type="GO" id="GO:0006633">
    <property type="term" value="P:fatty acid biosynthetic process"/>
    <property type="evidence" value="ECO:0007669"/>
    <property type="project" value="UniProtKB-UniPathway"/>
</dbReference>
<proteinExistence type="inferred from homology"/>
<dbReference type="PANTHER" id="PTHR11712">
    <property type="entry name" value="POLYKETIDE SYNTHASE-RELATED"/>
    <property type="match status" value="1"/>
</dbReference>
<keyword evidence="6" id="KW-0012">Acyltransferase</keyword>
<dbReference type="PANTHER" id="PTHR11712:SF320">
    <property type="entry name" value="BETA-KETOACYL SYNTHASE"/>
    <property type="match status" value="1"/>
</dbReference>
<organism evidence="6 7">
    <name type="scientific">Yersinia frederiksenii</name>
    <dbReference type="NCBI Taxonomy" id="29484"/>
    <lineage>
        <taxon>Bacteria</taxon>
        <taxon>Pseudomonadati</taxon>
        <taxon>Pseudomonadota</taxon>
        <taxon>Gammaproteobacteria</taxon>
        <taxon>Enterobacterales</taxon>
        <taxon>Yersiniaceae</taxon>
        <taxon>Yersinia</taxon>
    </lineage>
</organism>
<comment type="pathway">
    <text evidence="1">Lipid metabolism; fatty acid biosynthesis.</text>
</comment>
<dbReference type="SUPFAM" id="SSF53901">
    <property type="entry name" value="Thiolase-like"/>
    <property type="match status" value="2"/>
</dbReference>
<dbReference type="GO" id="GO:0005829">
    <property type="term" value="C:cytosol"/>
    <property type="evidence" value="ECO:0007669"/>
    <property type="project" value="TreeGrafter"/>
</dbReference>
<keyword evidence="3 4" id="KW-0808">Transferase</keyword>
<dbReference type="InterPro" id="IPR020841">
    <property type="entry name" value="PKS_Beta-ketoAc_synthase_dom"/>
</dbReference>
<accession>A0A380PSZ1</accession>
<dbReference type="PROSITE" id="PS52004">
    <property type="entry name" value="KS3_2"/>
    <property type="match status" value="1"/>
</dbReference>
<protein>
    <submittedName>
        <fullName evidence="6">3-oxoacyl-ACP synthase</fullName>
        <ecNumber evidence="6">2.3.1.179</ecNumber>
        <ecNumber evidence="6">2.3.1.41</ecNumber>
    </submittedName>
</protein>
<dbReference type="CDD" id="cd00834">
    <property type="entry name" value="KAS_I_II"/>
    <property type="match status" value="1"/>
</dbReference>
<dbReference type="Pfam" id="PF00109">
    <property type="entry name" value="ketoacyl-synt"/>
    <property type="match status" value="1"/>
</dbReference>
<dbReference type="InterPro" id="IPR016039">
    <property type="entry name" value="Thiolase-like"/>
</dbReference>
<dbReference type="OrthoDB" id="9808669at2"/>
<dbReference type="UniPathway" id="UPA00094"/>
<dbReference type="AlphaFoldDB" id="A0A380PSZ1"/>
<name>A0A380PSZ1_YERFR</name>
<dbReference type="Pfam" id="PF02801">
    <property type="entry name" value="Ketoacyl-synt_C"/>
    <property type="match status" value="1"/>
</dbReference>
<gene>
    <name evidence="6" type="primary">fabF_4</name>
    <name evidence="6" type="ORF">NCTC11470_01771</name>
</gene>
<dbReference type="EC" id="2.3.1.41" evidence="6"/>
<comment type="similarity">
    <text evidence="2 4">Belongs to the thiolase-like superfamily. Beta-ketoacyl-ACP synthases family.</text>
</comment>
<evidence type="ECO:0000256" key="2">
    <source>
        <dbReference type="ARBA" id="ARBA00008467"/>
    </source>
</evidence>
<dbReference type="RefSeq" id="WP_032911708.1">
    <property type="nucleotide sequence ID" value="NZ_CP023964.1"/>
</dbReference>
<dbReference type="InterPro" id="IPR014031">
    <property type="entry name" value="Ketoacyl_synth_C"/>
</dbReference>
<evidence type="ECO:0000256" key="4">
    <source>
        <dbReference type="RuleBase" id="RU003694"/>
    </source>
</evidence>
<dbReference type="Gene3D" id="3.40.47.10">
    <property type="match status" value="2"/>
</dbReference>